<dbReference type="AlphaFoldDB" id="A0AAN4Z8N4"/>
<comment type="caution">
    <text evidence="1">The sequence shown here is derived from an EMBL/GenBank/DDBJ whole genome shotgun (WGS) entry which is preliminary data.</text>
</comment>
<protein>
    <submittedName>
        <fullName evidence="1">Uncharacterized protein</fullName>
    </submittedName>
</protein>
<feature type="non-terminal residue" evidence="1">
    <location>
        <position position="1"/>
    </location>
</feature>
<accession>A0AAN4Z8N4</accession>
<organism evidence="1 2">
    <name type="scientific">Pristionchus mayeri</name>
    <dbReference type="NCBI Taxonomy" id="1317129"/>
    <lineage>
        <taxon>Eukaryota</taxon>
        <taxon>Metazoa</taxon>
        <taxon>Ecdysozoa</taxon>
        <taxon>Nematoda</taxon>
        <taxon>Chromadorea</taxon>
        <taxon>Rhabditida</taxon>
        <taxon>Rhabditina</taxon>
        <taxon>Diplogasteromorpha</taxon>
        <taxon>Diplogasteroidea</taxon>
        <taxon>Neodiplogasteridae</taxon>
        <taxon>Pristionchus</taxon>
    </lineage>
</organism>
<evidence type="ECO:0000313" key="1">
    <source>
        <dbReference type="EMBL" id="GMR36533.1"/>
    </source>
</evidence>
<dbReference type="EMBL" id="BTRK01000002">
    <property type="protein sequence ID" value="GMR36533.1"/>
    <property type="molecule type" value="Genomic_DNA"/>
</dbReference>
<reference evidence="2" key="1">
    <citation type="submission" date="2022-10" db="EMBL/GenBank/DDBJ databases">
        <title>Genome assembly of Pristionchus species.</title>
        <authorList>
            <person name="Yoshida K."/>
            <person name="Sommer R.J."/>
        </authorList>
    </citation>
    <scope>NUCLEOTIDE SEQUENCE [LARGE SCALE GENOMIC DNA]</scope>
    <source>
        <strain evidence="2">RS5460</strain>
    </source>
</reference>
<gene>
    <name evidence="1" type="ORF">PMAYCL1PPCAC_06728</name>
</gene>
<proteinExistence type="predicted"/>
<dbReference type="Proteomes" id="UP001328107">
    <property type="component" value="Unassembled WGS sequence"/>
</dbReference>
<name>A0AAN4Z8N4_9BILA</name>
<keyword evidence="2" id="KW-1185">Reference proteome</keyword>
<evidence type="ECO:0000313" key="2">
    <source>
        <dbReference type="Proteomes" id="UP001328107"/>
    </source>
</evidence>
<sequence length="64" mass="7360">NGSISVTRMFKHTFFNDEPTTVDKDIFEKTVIEELKSLEQKAEGNNQLDQLRIGPIKKTLGFYV</sequence>